<keyword evidence="3" id="KW-1185">Reference proteome</keyword>
<organism evidence="2 3">
    <name type="scientific">Desulfoscipio gibsoniae DSM 7213</name>
    <dbReference type="NCBI Taxonomy" id="767817"/>
    <lineage>
        <taxon>Bacteria</taxon>
        <taxon>Bacillati</taxon>
        <taxon>Bacillota</taxon>
        <taxon>Clostridia</taxon>
        <taxon>Eubacteriales</taxon>
        <taxon>Desulfallaceae</taxon>
        <taxon>Desulfoscipio</taxon>
    </lineage>
</organism>
<dbReference type="KEGG" id="dgi:Desgi_1679"/>
<feature type="transmembrane region" description="Helical" evidence="1">
    <location>
        <begin position="27"/>
        <end position="50"/>
    </location>
</feature>
<protein>
    <submittedName>
        <fullName evidence="2">Uncharacterized protein</fullName>
    </submittedName>
</protein>
<dbReference type="HOGENOM" id="CLU_2022993_0_0_9"/>
<keyword evidence="1" id="KW-1133">Transmembrane helix</keyword>
<reference evidence="2 3" key="1">
    <citation type="submission" date="2012-01" db="EMBL/GenBank/DDBJ databases">
        <title>Complete sequence of Desulfotomaculum gibsoniae DSM 7213.</title>
        <authorList>
            <consortium name="US DOE Joint Genome Institute"/>
            <person name="Lucas S."/>
            <person name="Han J."/>
            <person name="Lapidus A."/>
            <person name="Cheng J.-F."/>
            <person name="Goodwin L."/>
            <person name="Pitluck S."/>
            <person name="Peters L."/>
            <person name="Ovchinnikova G."/>
            <person name="Teshima H."/>
            <person name="Detter J.C."/>
            <person name="Han C."/>
            <person name="Tapia R."/>
            <person name="Land M."/>
            <person name="Hauser L."/>
            <person name="Kyrpides N."/>
            <person name="Ivanova N."/>
            <person name="Pagani I."/>
            <person name="Parshina S."/>
            <person name="Plugge C."/>
            <person name="Muyzer G."/>
            <person name="Kuever J."/>
            <person name="Ivanova A."/>
            <person name="Nazina T."/>
            <person name="Klenk H.-P."/>
            <person name="Brambilla E."/>
            <person name="Spring S."/>
            <person name="Stams A.F."/>
            <person name="Woyke T."/>
        </authorList>
    </citation>
    <scope>NUCLEOTIDE SEQUENCE [LARGE SCALE GENOMIC DNA]</scope>
    <source>
        <strain evidence="2 3">DSM 7213</strain>
    </source>
</reference>
<evidence type="ECO:0000256" key="1">
    <source>
        <dbReference type="SAM" id="Phobius"/>
    </source>
</evidence>
<proteinExistence type="predicted"/>
<feature type="transmembrane region" description="Helical" evidence="1">
    <location>
        <begin position="56"/>
        <end position="73"/>
    </location>
</feature>
<accession>R4KEY6</accession>
<dbReference type="Proteomes" id="UP000013520">
    <property type="component" value="Chromosome"/>
</dbReference>
<sequence length="122" mass="13530">MRGSNAEAHWGKYCHTRKARFRGCPGLALFVLGVFFACFGYVFGSLLYVVIGFAKLTGLVSTITVAGIAFYYYSYALLDQLSKAEAEELLRDKKLVPQVISCGKEHCELPLPSLRSGRGFHE</sequence>
<keyword evidence="1" id="KW-0472">Membrane</keyword>
<name>R4KEY6_9FIRM</name>
<evidence type="ECO:0000313" key="3">
    <source>
        <dbReference type="Proteomes" id="UP000013520"/>
    </source>
</evidence>
<dbReference type="AlphaFoldDB" id="R4KEY6"/>
<dbReference type="EMBL" id="CP003273">
    <property type="protein sequence ID" value="AGL01149.1"/>
    <property type="molecule type" value="Genomic_DNA"/>
</dbReference>
<gene>
    <name evidence="2" type="ORF">Desgi_1679</name>
</gene>
<evidence type="ECO:0000313" key="2">
    <source>
        <dbReference type="EMBL" id="AGL01149.1"/>
    </source>
</evidence>
<keyword evidence="1" id="KW-0812">Transmembrane</keyword>